<comment type="caution">
    <text evidence="1">The sequence shown here is derived from an EMBL/GenBank/DDBJ whole genome shotgun (WGS) entry which is preliminary data.</text>
</comment>
<organism evidence="1 2">
    <name type="scientific">Rhododendron molle</name>
    <name type="common">Chinese azalea</name>
    <name type="synonym">Azalea mollis</name>
    <dbReference type="NCBI Taxonomy" id="49168"/>
    <lineage>
        <taxon>Eukaryota</taxon>
        <taxon>Viridiplantae</taxon>
        <taxon>Streptophyta</taxon>
        <taxon>Embryophyta</taxon>
        <taxon>Tracheophyta</taxon>
        <taxon>Spermatophyta</taxon>
        <taxon>Magnoliopsida</taxon>
        <taxon>eudicotyledons</taxon>
        <taxon>Gunneridae</taxon>
        <taxon>Pentapetalae</taxon>
        <taxon>asterids</taxon>
        <taxon>Ericales</taxon>
        <taxon>Ericaceae</taxon>
        <taxon>Ericoideae</taxon>
        <taxon>Rhodoreae</taxon>
        <taxon>Rhododendron</taxon>
    </lineage>
</organism>
<protein>
    <submittedName>
        <fullName evidence="1">Uncharacterized protein</fullName>
    </submittedName>
</protein>
<dbReference type="Proteomes" id="UP001062846">
    <property type="component" value="Chromosome 4"/>
</dbReference>
<proteinExistence type="predicted"/>
<evidence type="ECO:0000313" key="2">
    <source>
        <dbReference type="Proteomes" id="UP001062846"/>
    </source>
</evidence>
<dbReference type="EMBL" id="CM046391">
    <property type="protein sequence ID" value="KAI8559040.1"/>
    <property type="molecule type" value="Genomic_DNA"/>
</dbReference>
<gene>
    <name evidence="1" type="ORF">RHMOL_Rhmol04G0143900</name>
</gene>
<accession>A0ACC0P0C6</accession>
<reference evidence="1" key="1">
    <citation type="submission" date="2022-02" db="EMBL/GenBank/DDBJ databases">
        <title>Plant Genome Project.</title>
        <authorList>
            <person name="Zhang R.-G."/>
        </authorList>
    </citation>
    <scope>NUCLEOTIDE SEQUENCE</scope>
    <source>
        <strain evidence="1">AT1</strain>
    </source>
</reference>
<sequence>MLRDPVADLLREIFSTATQVVVIHDYFIAYVVQDAATIPNAESYIFSPVSASHRPFRLLKDNKSFQSLEELKGLSSIQGNVTPVIQNFFALQVDFHSQAAGTRFTIYNSCRSIEGDTVIRFQAVAVLELLVVRRFSEYAKRVKEFGMVVRDWAPQVDILEHPSTSGFMSHCGWNSCLESITVGVPILMHSDQPRNAFMVTDILKVGLAVTIWAQREQIVTSSTICGVVKMLMASREGEEIKMKVEGIGGATHQEVKEGGVSPLGVGFIHYPHN</sequence>
<name>A0ACC0P0C6_RHOML</name>
<keyword evidence="2" id="KW-1185">Reference proteome</keyword>
<evidence type="ECO:0000313" key="1">
    <source>
        <dbReference type="EMBL" id="KAI8559040.1"/>
    </source>
</evidence>